<reference evidence="1" key="1">
    <citation type="journal article" date="2020" name="Stud. Mycol.">
        <title>101 Dothideomycetes genomes: a test case for predicting lifestyles and emergence of pathogens.</title>
        <authorList>
            <person name="Haridas S."/>
            <person name="Albert R."/>
            <person name="Binder M."/>
            <person name="Bloem J."/>
            <person name="Labutti K."/>
            <person name="Salamov A."/>
            <person name="Andreopoulos B."/>
            <person name="Baker S."/>
            <person name="Barry K."/>
            <person name="Bills G."/>
            <person name="Bluhm B."/>
            <person name="Cannon C."/>
            <person name="Castanera R."/>
            <person name="Culley D."/>
            <person name="Daum C."/>
            <person name="Ezra D."/>
            <person name="Gonzalez J."/>
            <person name="Henrissat B."/>
            <person name="Kuo A."/>
            <person name="Liang C."/>
            <person name="Lipzen A."/>
            <person name="Lutzoni F."/>
            <person name="Magnuson J."/>
            <person name="Mondo S."/>
            <person name="Nolan M."/>
            <person name="Ohm R."/>
            <person name="Pangilinan J."/>
            <person name="Park H.-J."/>
            <person name="Ramirez L."/>
            <person name="Alfaro M."/>
            <person name="Sun H."/>
            <person name="Tritt A."/>
            <person name="Yoshinaga Y."/>
            <person name="Zwiers L.-H."/>
            <person name="Turgeon B."/>
            <person name="Goodwin S."/>
            <person name="Spatafora J."/>
            <person name="Crous P."/>
            <person name="Grigoriev I."/>
        </authorList>
    </citation>
    <scope>NUCLEOTIDE SEQUENCE</scope>
    <source>
        <strain evidence="1">CBS 122367</strain>
    </source>
</reference>
<accession>A0A6G1ICY4</accession>
<dbReference type="EMBL" id="MU005639">
    <property type="protein sequence ID" value="KAF2676097.1"/>
    <property type="molecule type" value="Genomic_DNA"/>
</dbReference>
<name>A0A6G1ICY4_9PLEO</name>
<evidence type="ECO:0000313" key="1">
    <source>
        <dbReference type="EMBL" id="KAF2676097.1"/>
    </source>
</evidence>
<protein>
    <submittedName>
        <fullName evidence="1">Uncharacterized protein</fullName>
    </submittedName>
</protein>
<sequence length="80" mass="8772">MLCNLRELSGSCQRWRIRQRIITAMVPVYLVGSAHDAESRGCSSESAVSGTVFSQSITTSGRTSVEHAKENLGGYEYFPT</sequence>
<keyword evidence="2" id="KW-1185">Reference proteome</keyword>
<dbReference type="Proteomes" id="UP000799291">
    <property type="component" value="Unassembled WGS sequence"/>
</dbReference>
<proteinExistence type="predicted"/>
<organism evidence="1 2">
    <name type="scientific">Lentithecium fluviatile CBS 122367</name>
    <dbReference type="NCBI Taxonomy" id="1168545"/>
    <lineage>
        <taxon>Eukaryota</taxon>
        <taxon>Fungi</taxon>
        <taxon>Dikarya</taxon>
        <taxon>Ascomycota</taxon>
        <taxon>Pezizomycotina</taxon>
        <taxon>Dothideomycetes</taxon>
        <taxon>Pleosporomycetidae</taxon>
        <taxon>Pleosporales</taxon>
        <taxon>Massarineae</taxon>
        <taxon>Lentitheciaceae</taxon>
        <taxon>Lentithecium</taxon>
    </lineage>
</organism>
<gene>
    <name evidence="1" type="ORF">K458DRAFT_193349</name>
</gene>
<dbReference type="AlphaFoldDB" id="A0A6G1ICY4"/>
<evidence type="ECO:0000313" key="2">
    <source>
        <dbReference type="Proteomes" id="UP000799291"/>
    </source>
</evidence>